<protein>
    <recommendedName>
        <fullName evidence="4">Peptidase A2 domain-containing protein</fullName>
    </recommendedName>
</protein>
<keyword evidence="3" id="KW-1185">Reference proteome</keyword>
<proteinExistence type="predicted"/>
<organism evidence="2 3">
    <name type="scientific">Heterotrigona itama</name>
    <dbReference type="NCBI Taxonomy" id="395501"/>
    <lineage>
        <taxon>Eukaryota</taxon>
        <taxon>Metazoa</taxon>
        <taxon>Ecdysozoa</taxon>
        <taxon>Arthropoda</taxon>
        <taxon>Hexapoda</taxon>
        <taxon>Insecta</taxon>
        <taxon>Pterygota</taxon>
        <taxon>Neoptera</taxon>
        <taxon>Endopterygota</taxon>
        <taxon>Hymenoptera</taxon>
        <taxon>Apocrita</taxon>
        <taxon>Aculeata</taxon>
        <taxon>Apoidea</taxon>
        <taxon>Anthophila</taxon>
        <taxon>Apidae</taxon>
        <taxon>Heterotrigona</taxon>
    </lineage>
</organism>
<dbReference type="OrthoDB" id="7616938at2759"/>
<feature type="region of interest" description="Disordered" evidence="1">
    <location>
        <begin position="1"/>
        <end position="76"/>
    </location>
</feature>
<evidence type="ECO:0000256" key="1">
    <source>
        <dbReference type="SAM" id="MobiDB-lite"/>
    </source>
</evidence>
<feature type="compositionally biased region" description="Basic and acidic residues" evidence="1">
    <location>
        <begin position="32"/>
        <end position="55"/>
    </location>
</feature>
<evidence type="ECO:0000313" key="2">
    <source>
        <dbReference type="EMBL" id="CAD1470754.1"/>
    </source>
</evidence>
<dbReference type="EMBL" id="CAJDYZ010003945">
    <property type="protein sequence ID" value="CAD1470754.1"/>
    <property type="molecule type" value="Genomic_DNA"/>
</dbReference>
<gene>
    <name evidence="2" type="ORF">MHI_LOCUS201693</name>
</gene>
<accession>A0A6V7H2A7</accession>
<comment type="caution">
    <text evidence="2">The sequence shown here is derived from an EMBL/GenBank/DDBJ whole genome shotgun (WGS) entry which is preliminary data.</text>
</comment>
<evidence type="ECO:0000313" key="3">
    <source>
        <dbReference type="Proteomes" id="UP000752696"/>
    </source>
</evidence>
<name>A0A6V7H2A7_9HYME</name>
<dbReference type="AlphaFoldDB" id="A0A6V7H2A7"/>
<reference evidence="2" key="1">
    <citation type="submission" date="2020-07" db="EMBL/GenBank/DDBJ databases">
        <authorList>
            <person name="Nazaruddin N."/>
        </authorList>
    </citation>
    <scope>NUCLEOTIDE SEQUENCE</scope>
</reference>
<evidence type="ECO:0008006" key="4">
    <source>
        <dbReference type="Google" id="ProtNLM"/>
    </source>
</evidence>
<sequence>MLQKRVKQFVFGKHLPPPVERRATTGGKTAKHAGEIAKHAGETAKHAGETEKHTGETINGTKRNPDGRAKPRVTSLSSPTELLIPRVQLESPQLARVTEFLLDTGADLALKGISNERVETLGSTQIYIAGKPVDFHVVPDTLAIKTEGLLGSSFCSAGTVISYPEQNIIWGDVTIPFSQLTVTIPARAVS</sequence>
<dbReference type="Proteomes" id="UP000752696">
    <property type="component" value="Unassembled WGS sequence"/>
</dbReference>